<organism evidence="1 2">
    <name type="scientific">Sphingomonas sanxanigenens DSM 19645 = NX02</name>
    <dbReference type="NCBI Taxonomy" id="1123269"/>
    <lineage>
        <taxon>Bacteria</taxon>
        <taxon>Pseudomonadati</taxon>
        <taxon>Pseudomonadota</taxon>
        <taxon>Alphaproteobacteria</taxon>
        <taxon>Sphingomonadales</taxon>
        <taxon>Sphingomonadaceae</taxon>
        <taxon>Sphingomonas</taxon>
    </lineage>
</organism>
<dbReference type="EMBL" id="CP006644">
    <property type="protein sequence ID" value="AHE53716.1"/>
    <property type="molecule type" value="Genomic_DNA"/>
</dbReference>
<name>W0A9E9_9SPHN</name>
<dbReference type="KEGG" id="ssan:NX02_09980"/>
<dbReference type="eggNOG" id="ENOG5030ZB3">
    <property type="taxonomic scope" value="Bacteria"/>
</dbReference>
<keyword evidence="2" id="KW-1185">Reference proteome</keyword>
<proteinExistence type="predicted"/>
<dbReference type="PATRIC" id="fig|1123269.5.peg.1939"/>
<gene>
    <name evidence="1" type="ORF">NX02_09980</name>
</gene>
<evidence type="ECO:0000313" key="1">
    <source>
        <dbReference type="EMBL" id="AHE53716.1"/>
    </source>
</evidence>
<dbReference type="STRING" id="1123269.NX02_09980"/>
<dbReference type="OrthoDB" id="7475420at2"/>
<accession>W0A9E9</accession>
<dbReference type="HOGENOM" id="CLU_1601009_0_0_5"/>
<sequence>MRLIDQLAAERIYYHRPLPTLPDILLIDVPPGFSGEGLALGRYYPVILETLAEIHEFEAFLCERRTELISPSLLDRRPSVLRTDDIVFARYLPPAPGWPWLHLCCWPRHYTMMAPDPGETFARGAYTIDAFANAGDINAAERRFLATLGPSEARHVRSIPSVAGHA</sequence>
<dbReference type="AlphaFoldDB" id="W0A9E9"/>
<protein>
    <submittedName>
        <fullName evidence="1">Uncharacterized protein</fullName>
    </submittedName>
</protein>
<dbReference type="Proteomes" id="UP000018851">
    <property type="component" value="Chromosome"/>
</dbReference>
<reference evidence="1 2" key="1">
    <citation type="submission" date="2013-07" db="EMBL/GenBank/DDBJ databases">
        <title>Completed genome of Sphingomonas sanxanigenens NX02.</title>
        <authorList>
            <person name="Ma T."/>
            <person name="Huang H."/>
            <person name="Wu M."/>
            <person name="Li X."/>
            <person name="Li G."/>
        </authorList>
    </citation>
    <scope>NUCLEOTIDE SEQUENCE [LARGE SCALE GENOMIC DNA]</scope>
    <source>
        <strain evidence="1 2">NX02</strain>
    </source>
</reference>
<evidence type="ECO:0000313" key="2">
    <source>
        <dbReference type="Proteomes" id="UP000018851"/>
    </source>
</evidence>